<feature type="transmembrane region" description="Helical" evidence="1">
    <location>
        <begin position="293"/>
        <end position="312"/>
    </location>
</feature>
<feature type="transmembrane region" description="Helical" evidence="1">
    <location>
        <begin position="318"/>
        <end position="335"/>
    </location>
</feature>
<feature type="transmembrane region" description="Helical" evidence="1">
    <location>
        <begin position="6"/>
        <end position="24"/>
    </location>
</feature>
<dbReference type="Proteomes" id="UP000515317">
    <property type="component" value="Chromosome"/>
</dbReference>
<keyword evidence="1" id="KW-0472">Membrane</keyword>
<dbReference type="RefSeq" id="WP_338054671.1">
    <property type="nucleotide sequence ID" value="NZ_AP023361.1"/>
</dbReference>
<dbReference type="PANTHER" id="PTHR43646">
    <property type="entry name" value="GLYCOSYLTRANSFERASE"/>
    <property type="match status" value="1"/>
</dbReference>
<dbReference type="GO" id="GO:0016740">
    <property type="term" value="F:transferase activity"/>
    <property type="evidence" value="ECO:0007669"/>
    <property type="project" value="UniProtKB-KW"/>
</dbReference>
<evidence type="ECO:0000313" key="3">
    <source>
        <dbReference type="Proteomes" id="UP000515317"/>
    </source>
</evidence>
<dbReference type="KEGG" id="tso:IZ6_27230"/>
<dbReference type="InterPro" id="IPR017832">
    <property type="entry name" value="Glyco_trans_2_hopen-assoc_HpnB"/>
</dbReference>
<keyword evidence="2" id="KW-0808">Transferase</keyword>
<sequence>MLTAAISVLSAAIWIYLIVARGAFWRAAERDTRFAPDHLPEPSSWPRVIAVVPARNEADVIVEAVGSLLAQSYPGQFDVVLVDDQSNDGTGDAAMNEAVKLTAMDRLTILRGTEPPSGWTGKLNAMATGVRAVEARGAPDYILFTDADIAYRDPNALRRLVRGALAKNTVLTSLMVKLRCDSLSEKLLIPAFVFFFQKLYPFAWVNNPANKVAAAAGGCMLVKYEALQKAGGVAAIRGALIDDCAMGALLKTQGAVFLGLTEAVESIRPYDDFNHIRRMVSRSAYSQLDYNPLKLLGSVLGMALTYIAPPYLALFAEGWPGLLGAAVWAVMALSFQPILRLYKRSPMWGVALPVIALLYLGFTIDSAVQHWLGRGGAWKGRYQAAAGGGA</sequence>
<dbReference type="Gene3D" id="3.90.550.10">
    <property type="entry name" value="Spore Coat Polysaccharide Biosynthesis Protein SpsA, Chain A"/>
    <property type="match status" value="1"/>
</dbReference>
<dbReference type="SUPFAM" id="SSF53448">
    <property type="entry name" value="Nucleotide-diphospho-sugar transferases"/>
    <property type="match status" value="1"/>
</dbReference>
<dbReference type="AlphaFoldDB" id="A0A6S6QZC5"/>
<proteinExistence type="predicted"/>
<keyword evidence="3" id="KW-1185">Reference proteome</keyword>
<accession>A0A6S6QZC5</accession>
<feature type="transmembrane region" description="Helical" evidence="1">
    <location>
        <begin position="347"/>
        <end position="364"/>
    </location>
</feature>
<evidence type="ECO:0000313" key="2">
    <source>
        <dbReference type="EMBL" id="BCJ91988.1"/>
    </source>
</evidence>
<reference evidence="2 3" key="1">
    <citation type="submission" date="2020-08" db="EMBL/GenBank/DDBJ databases">
        <title>Genome sequence of Rhizobiales bacterium strain IZ6.</title>
        <authorList>
            <person name="Nakai R."/>
            <person name="Naganuma T."/>
        </authorList>
    </citation>
    <scope>NUCLEOTIDE SEQUENCE [LARGE SCALE GENOMIC DNA]</scope>
    <source>
        <strain evidence="2 3">IZ6</strain>
    </source>
</reference>
<name>A0A6S6QZC5_9HYPH</name>
<dbReference type="Pfam" id="PF13641">
    <property type="entry name" value="Glyco_tranf_2_3"/>
    <property type="match status" value="1"/>
</dbReference>
<dbReference type="InterPro" id="IPR029044">
    <property type="entry name" value="Nucleotide-diphossugar_trans"/>
</dbReference>
<dbReference type="PANTHER" id="PTHR43646:SF3">
    <property type="entry name" value="SLR1566 PROTEIN"/>
    <property type="match status" value="1"/>
</dbReference>
<gene>
    <name evidence="2" type="ORF">IZ6_27230</name>
</gene>
<dbReference type="NCBIfam" id="TIGR03469">
    <property type="entry name" value="HpnB"/>
    <property type="match status" value="1"/>
</dbReference>
<evidence type="ECO:0000256" key="1">
    <source>
        <dbReference type="SAM" id="Phobius"/>
    </source>
</evidence>
<keyword evidence="1" id="KW-0812">Transmembrane</keyword>
<organism evidence="2 3">
    <name type="scientific">Terrihabitans soli</name>
    <dbReference type="NCBI Taxonomy" id="708113"/>
    <lineage>
        <taxon>Bacteria</taxon>
        <taxon>Pseudomonadati</taxon>
        <taxon>Pseudomonadota</taxon>
        <taxon>Alphaproteobacteria</taxon>
        <taxon>Hyphomicrobiales</taxon>
        <taxon>Terrihabitans</taxon>
    </lineage>
</organism>
<dbReference type="EMBL" id="AP023361">
    <property type="protein sequence ID" value="BCJ91988.1"/>
    <property type="molecule type" value="Genomic_DNA"/>
</dbReference>
<keyword evidence="1" id="KW-1133">Transmembrane helix</keyword>
<protein>
    <submittedName>
        <fullName evidence="2">Glycosyl transferase</fullName>
    </submittedName>
</protein>